<feature type="domain" description="Histone deacetylase" evidence="2">
    <location>
        <begin position="20"/>
        <end position="306"/>
    </location>
</feature>
<organism evidence="3 4">
    <name type="scientific">Methylomonas rapida</name>
    <dbReference type="NCBI Taxonomy" id="2963939"/>
    <lineage>
        <taxon>Bacteria</taxon>
        <taxon>Pseudomonadati</taxon>
        <taxon>Pseudomonadota</taxon>
        <taxon>Gammaproteobacteria</taxon>
        <taxon>Methylococcales</taxon>
        <taxon>Methylococcaceae</taxon>
        <taxon>Methylomonas</taxon>
    </lineage>
</organism>
<proteinExistence type="inferred from homology"/>
<dbReference type="InterPro" id="IPR000286">
    <property type="entry name" value="HDACs"/>
</dbReference>
<name>A0ABY7GH40_9GAMM</name>
<dbReference type="PRINTS" id="PR01270">
    <property type="entry name" value="HDASUPER"/>
</dbReference>
<dbReference type="InterPro" id="IPR023696">
    <property type="entry name" value="Ureohydrolase_dom_sf"/>
</dbReference>
<dbReference type="InterPro" id="IPR023801">
    <property type="entry name" value="His_deacetylse_dom"/>
</dbReference>
<dbReference type="RefSeq" id="WP_255188808.1">
    <property type="nucleotide sequence ID" value="NZ_CP113517.1"/>
</dbReference>
<evidence type="ECO:0000256" key="1">
    <source>
        <dbReference type="ARBA" id="ARBA00005947"/>
    </source>
</evidence>
<dbReference type="SUPFAM" id="SSF52768">
    <property type="entry name" value="Arginase/deacetylase"/>
    <property type="match status" value="1"/>
</dbReference>
<dbReference type="Gene3D" id="3.40.800.20">
    <property type="entry name" value="Histone deacetylase domain"/>
    <property type="match status" value="1"/>
</dbReference>
<comment type="similarity">
    <text evidence="1">Belongs to the histone deacetylase family.</text>
</comment>
<evidence type="ECO:0000313" key="3">
    <source>
        <dbReference type="EMBL" id="WAR43821.1"/>
    </source>
</evidence>
<reference evidence="3" key="1">
    <citation type="submission" date="2022-11" db="EMBL/GenBank/DDBJ databases">
        <title>Methylomonas rapida sp. nov., Carotenoid-Producing Obligate Methanotrophs with High Growth Characteristics and Biotechnological Potential.</title>
        <authorList>
            <person name="Tikhonova E.N."/>
            <person name="Suleimanov R.Z."/>
            <person name="Miroshnikov K."/>
            <person name="Oshkin I.Y."/>
            <person name="Belova S.E."/>
            <person name="Danilova O.V."/>
            <person name="Ashikhmin A."/>
            <person name="Konopkin A."/>
            <person name="But S.Y."/>
            <person name="Khmelenina V.N."/>
            <person name="Kuznetsov N."/>
            <person name="Pimenov N.V."/>
            <person name="Dedysh S.N."/>
        </authorList>
    </citation>
    <scope>NUCLEOTIDE SEQUENCE</scope>
    <source>
        <strain evidence="3">MP1</strain>
    </source>
</reference>
<evidence type="ECO:0000313" key="4">
    <source>
        <dbReference type="Proteomes" id="UP001162780"/>
    </source>
</evidence>
<dbReference type="Proteomes" id="UP001162780">
    <property type="component" value="Chromosome"/>
</dbReference>
<evidence type="ECO:0000259" key="2">
    <source>
        <dbReference type="Pfam" id="PF00850"/>
    </source>
</evidence>
<keyword evidence="4" id="KW-1185">Reference proteome</keyword>
<sequence length="316" mass="34217">MKSLFYSHADFLDHDTGPGHPECAARLRAIEQALSTTEFTHLQRVQAPIPDDVEGKLALIHTPAMINRVLSGIPSHDLTYFDADTVASPGSKSAALRAVGAICEAVDKICAGQADTAFCAVRPPGHHAMPGYPMGFCLFNNIAIAAEYARRHYQLERIAIVDFDVHHGNGTQAAFYEQPQVLYASSHQWPHYPGSGHPLENGVGNIVNVPLPAGTDGDVFRAKYADIILPAVRKFRPQLILISAGFDAHKDDPLASLRLVEDDYRWVTEQLLEIALDCCEGHIISTLEGGYNLKALAASVAAHIGVLAGLQLANEQ</sequence>
<dbReference type="PANTHER" id="PTHR10625">
    <property type="entry name" value="HISTONE DEACETYLASE HDAC1-RELATED"/>
    <property type="match status" value="1"/>
</dbReference>
<accession>A0ABY7GH40</accession>
<dbReference type="EMBL" id="CP113517">
    <property type="protein sequence ID" value="WAR43821.1"/>
    <property type="molecule type" value="Genomic_DNA"/>
</dbReference>
<protein>
    <submittedName>
        <fullName evidence="3">Histone deacetylase family protein</fullName>
    </submittedName>
</protein>
<dbReference type="CDD" id="cd11599">
    <property type="entry name" value="HDAC_classII_2"/>
    <property type="match status" value="1"/>
</dbReference>
<gene>
    <name evidence="3" type="ORF">NM686_015760</name>
</gene>
<dbReference type="PANTHER" id="PTHR10625:SF10">
    <property type="entry name" value="HISTONE DEACETYLASE HDAC1"/>
    <property type="match status" value="1"/>
</dbReference>
<dbReference type="InterPro" id="IPR037138">
    <property type="entry name" value="His_deacetylse_dom_sf"/>
</dbReference>
<dbReference type="Pfam" id="PF00850">
    <property type="entry name" value="Hist_deacetyl"/>
    <property type="match status" value="1"/>
</dbReference>